<feature type="compositionally biased region" description="Basic residues" evidence="1">
    <location>
        <begin position="167"/>
        <end position="176"/>
    </location>
</feature>
<feature type="compositionally biased region" description="Low complexity" evidence="1">
    <location>
        <begin position="115"/>
        <end position="129"/>
    </location>
</feature>
<feature type="region of interest" description="Disordered" evidence="1">
    <location>
        <begin position="96"/>
        <end position="187"/>
    </location>
</feature>
<evidence type="ECO:0000259" key="2">
    <source>
        <dbReference type="Pfam" id="PF01370"/>
    </source>
</evidence>
<protein>
    <recommendedName>
        <fullName evidence="2">NAD-dependent epimerase/dehydratase domain-containing protein</fullName>
    </recommendedName>
</protein>
<reference evidence="3" key="2">
    <citation type="submission" date="2020-09" db="EMBL/GenBank/DDBJ databases">
        <authorList>
            <person name="Sun Q."/>
            <person name="Zhou Y."/>
        </authorList>
    </citation>
    <scope>NUCLEOTIDE SEQUENCE</scope>
    <source>
        <strain evidence="3">CGMCC 1.8984</strain>
    </source>
</reference>
<name>A0A917UVA3_9MICO</name>
<reference evidence="3" key="1">
    <citation type="journal article" date="2014" name="Int. J. Syst. Evol. Microbiol.">
        <title>Complete genome sequence of Corynebacterium casei LMG S-19264T (=DSM 44701T), isolated from a smear-ripened cheese.</title>
        <authorList>
            <consortium name="US DOE Joint Genome Institute (JGI-PGF)"/>
            <person name="Walter F."/>
            <person name="Albersmeier A."/>
            <person name="Kalinowski J."/>
            <person name="Ruckert C."/>
        </authorList>
    </citation>
    <scope>NUCLEOTIDE SEQUENCE</scope>
    <source>
        <strain evidence="3">CGMCC 1.8984</strain>
    </source>
</reference>
<comment type="caution">
    <text evidence="3">The sequence shown here is derived from an EMBL/GenBank/DDBJ whole genome shotgun (WGS) entry which is preliminary data.</text>
</comment>
<evidence type="ECO:0000313" key="4">
    <source>
        <dbReference type="Proteomes" id="UP000636956"/>
    </source>
</evidence>
<dbReference type="InterPro" id="IPR001509">
    <property type="entry name" value="Epimerase_deHydtase"/>
</dbReference>
<dbReference type="SUPFAM" id="SSF51735">
    <property type="entry name" value="NAD(P)-binding Rossmann-fold domains"/>
    <property type="match status" value="1"/>
</dbReference>
<sequence length="187" mass="19681">MAQEDRLLASVVVATVLVPCILHGHGRGVVSLVTDGPSAANGALTLIGDGAQHWTWVHVDDLARLYLPAVGHPESLGRLIGSDGNPTSVRAIAESVARPAESVAGPAESVDAARARSGPRSPTPTSSTSERGAKARSLGWVPQHTSVLEEVQTARPAAAQFRSDRRPSRRRPRARRPGSASPDQRFA</sequence>
<dbReference type="InterPro" id="IPR051783">
    <property type="entry name" value="NAD(P)-dependent_oxidoreduct"/>
</dbReference>
<dbReference type="GO" id="GO:0004029">
    <property type="term" value="F:aldehyde dehydrogenase (NAD+) activity"/>
    <property type="evidence" value="ECO:0007669"/>
    <property type="project" value="TreeGrafter"/>
</dbReference>
<dbReference type="PANTHER" id="PTHR48079:SF6">
    <property type="entry name" value="NAD(P)-BINDING DOMAIN-CONTAINING PROTEIN-RELATED"/>
    <property type="match status" value="1"/>
</dbReference>
<evidence type="ECO:0000313" key="3">
    <source>
        <dbReference type="EMBL" id="GGJ87827.1"/>
    </source>
</evidence>
<dbReference type="GO" id="GO:0005737">
    <property type="term" value="C:cytoplasm"/>
    <property type="evidence" value="ECO:0007669"/>
    <property type="project" value="TreeGrafter"/>
</dbReference>
<dbReference type="Proteomes" id="UP000636956">
    <property type="component" value="Unassembled WGS sequence"/>
</dbReference>
<dbReference type="InterPro" id="IPR036291">
    <property type="entry name" value="NAD(P)-bd_dom_sf"/>
</dbReference>
<evidence type="ECO:0000256" key="1">
    <source>
        <dbReference type="SAM" id="MobiDB-lite"/>
    </source>
</evidence>
<organism evidence="3 4">
    <name type="scientific">Agromyces bauzanensis</name>
    <dbReference type="NCBI Taxonomy" id="1308924"/>
    <lineage>
        <taxon>Bacteria</taxon>
        <taxon>Bacillati</taxon>
        <taxon>Actinomycetota</taxon>
        <taxon>Actinomycetes</taxon>
        <taxon>Micrococcales</taxon>
        <taxon>Microbacteriaceae</taxon>
        <taxon>Agromyces</taxon>
    </lineage>
</organism>
<dbReference type="PANTHER" id="PTHR48079">
    <property type="entry name" value="PROTEIN YEEZ"/>
    <property type="match status" value="1"/>
</dbReference>
<dbReference type="AlphaFoldDB" id="A0A917UVA3"/>
<keyword evidence="4" id="KW-1185">Reference proteome</keyword>
<dbReference type="Gene3D" id="3.40.50.720">
    <property type="entry name" value="NAD(P)-binding Rossmann-like Domain"/>
    <property type="match status" value="1"/>
</dbReference>
<feature type="domain" description="NAD-dependent epimerase/dehydratase" evidence="2">
    <location>
        <begin position="40"/>
        <end position="75"/>
    </location>
</feature>
<dbReference type="Pfam" id="PF01370">
    <property type="entry name" value="Epimerase"/>
    <property type="match status" value="1"/>
</dbReference>
<dbReference type="RefSeq" id="WP_188744039.1">
    <property type="nucleotide sequence ID" value="NZ_BMMD01000017.1"/>
</dbReference>
<dbReference type="EMBL" id="BMMD01000017">
    <property type="protein sequence ID" value="GGJ87827.1"/>
    <property type="molecule type" value="Genomic_DNA"/>
</dbReference>
<feature type="compositionally biased region" description="Low complexity" evidence="1">
    <location>
        <begin position="177"/>
        <end position="187"/>
    </location>
</feature>
<accession>A0A917UVA3</accession>
<proteinExistence type="predicted"/>
<gene>
    <name evidence="3" type="ORF">GCM10011372_27950</name>
</gene>